<protein>
    <submittedName>
        <fullName evidence="4">Ribosomal protein S18 acetylase RimI-like enzyme</fullName>
    </submittedName>
</protein>
<dbReference type="GO" id="GO:0005840">
    <property type="term" value="C:ribosome"/>
    <property type="evidence" value="ECO:0007669"/>
    <property type="project" value="UniProtKB-KW"/>
</dbReference>
<evidence type="ECO:0000313" key="4">
    <source>
        <dbReference type="EMBL" id="TQL75455.1"/>
    </source>
</evidence>
<evidence type="ECO:0000256" key="1">
    <source>
        <dbReference type="ARBA" id="ARBA00022679"/>
    </source>
</evidence>
<dbReference type="OrthoDB" id="5243104at2"/>
<dbReference type="RefSeq" id="WP_142035340.1">
    <property type="nucleotide sequence ID" value="NZ_JBHTGS010000001.1"/>
</dbReference>
<accession>A0A543ASG6</accession>
<dbReference type="InterPro" id="IPR050832">
    <property type="entry name" value="Bact_Acetyltransf"/>
</dbReference>
<name>A0A543ASG6_9ACTN</name>
<dbReference type="Proteomes" id="UP000317043">
    <property type="component" value="Unassembled WGS sequence"/>
</dbReference>
<dbReference type="InterPro" id="IPR016181">
    <property type="entry name" value="Acyl_CoA_acyltransferase"/>
</dbReference>
<dbReference type="GO" id="GO:0016747">
    <property type="term" value="F:acyltransferase activity, transferring groups other than amino-acyl groups"/>
    <property type="evidence" value="ECO:0007669"/>
    <property type="project" value="InterPro"/>
</dbReference>
<proteinExistence type="predicted"/>
<dbReference type="Pfam" id="PF00583">
    <property type="entry name" value="Acetyltransf_1"/>
    <property type="match status" value="1"/>
</dbReference>
<sequence length="156" mass="17393">MTAVRRADERDHEEIVRLRSLMYDSMNQSDAPASDWREAASRLLRVELASPEPHLVVYVIDGTDGLAACATGFREQRLPSPTNPSGLMGHISNVYTDHGYRRRGHARACTVALLEWFADQGVTRVNLRASAEAEPLYRSLGFERTGDPAMRLNLAP</sequence>
<evidence type="ECO:0000313" key="5">
    <source>
        <dbReference type="Proteomes" id="UP000317043"/>
    </source>
</evidence>
<keyword evidence="5" id="KW-1185">Reference proteome</keyword>
<dbReference type="SUPFAM" id="SSF55729">
    <property type="entry name" value="Acyl-CoA N-acyltransferases (Nat)"/>
    <property type="match status" value="1"/>
</dbReference>
<evidence type="ECO:0000256" key="2">
    <source>
        <dbReference type="ARBA" id="ARBA00023315"/>
    </source>
</evidence>
<keyword evidence="2" id="KW-0012">Acyltransferase</keyword>
<keyword evidence="4" id="KW-0689">Ribosomal protein</keyword>
<evidence type="ECO:0000259" key="3">
    <source>
        <dbReference type="PROSITE" id="PS51186"/>
    </source>
</evidence>
<gene>
    <name evidence="4" type="ORF">FB566_0960</name>
</gene>
<dbReference type="PANTHER" id="PTHR43877">
    <property type="entry name" value="AMINOALKYLPHOSPHONATE N-ACETYLTRANSFERASE-RELATED-RELATED"/>
    <property type="match status" value="1"/>
</dbReference>
<dbReference type="CDD" id="cd04301">
    <property type="entry name" value="NAT_SF"/>
    <property type="match status" value="1"/>
</dbReference>
<dbReference type="PROSITE" id="PS51186">
    <property type="entry name" value="GNAT"/>
    <property type="match status" value="1"/>
</dbReference>
<dbReference type="AlphaFoldDB" id="A0A543ASG6"/>
<dbReference type="EMBL" id="VFOW01000001">
    <property type="protein sequence ID" value="TQL75455.1"/>
    <property type="molecule type" value="Genomic_DNA"/>
</dbReference>
<dbReference type="InParanoid" id="A0A543ASG6"/>
<comment type="caution">
    <text evidence="4">The sequence shown here is derived from an EMBL/GenBank/DDBJ whole genome shotgun (WGS) entry which is preliminary data.</text>
</comment>
<dbReference type="InterPro" id="IPR000182">
    <property type="entry name" value="GNAT_dom"/>
</dbReference>
<reference evidence="4 5" key="1">
    <citation type="submission" date="2019-06" db="EMBL/GenBank/DDBJ databases">
        <title>Sequencing the genomes of 1000 actinobacteria strains.</title>
        <authorList>
            <person name="Klenk H.-P."/>
        </authorList>
    </citation>
    <scope>NUCLEOTIDE SEQUENCE [LARGE SCALE GENOMIC DNA]</scope>
    <source>
        <strain evidence="4 5">DSM 45928</strain>
    </source>
</reference>
<keyword evidence="4" id="KW-0687">Ribonucleoprotein</keyword>
<keyword evidence="1" id="KW-0808">Transferase</keyword>
<feature type="domain" description="N-acetyltransferase" evidence="3">
    <location>
        <begin position="2"/>
        <end position="156"/>
    </location>
</feature>
<dbReference type="Gene3D" id="3.40.630.30">
    <property type="match status" value="1"/>
</dbReference>
<organism evidence="4 5">
    <name type="scientific">Stackebrandtia endophytica</name>
    <dbReference type="NCBI Taxonomy" id="1496996"/>
    <lineage>
        <taxon>Bacteria</taxon>
        <taxon>Bacillati</taxon>
        <taxon>Actinomycetota</taxon>
        <taxon>Actinomycetes</taxon>
        <taxon>Glycomycetales</taxon>
        <taxon>Glycomycetaceae</taxon>
        <taxon>Stackebrandtia</taxon>
    </lineage>
</organism>